<dbReference type="RefSeq" id="WP_224314965.1">
    <property type="nucleotide sequence ID" value="NZ_JAIRBM010000016.1"/>
</dbReference>
<feature type="domain" description="Ketoreductase" evidence="2">
    <location>
        <begin position="10"/>
        <end position="150"/>
    </location>
</feature>
<proteinExistence type="inferred from homology"/>
<dbReference type="NCBIfam" id="NF005559">
    <property type="entry name" value="PRK07231.1"/>
    <property type="match status" value="1"/>
</dbReference>
<dbReference type="EC" id="1.1.1.47" evidence="3"/>
<dbReference type="EMBL" id="JAIRBM010000016">
    <property type="protein sequence ID" value="MBZ6078212.1"/>
    <property type="molecule type" value="Genomic_DNA"/>
</dbReference>
<keyword evidence="3" id="KW-0560">Oxidoreductase</keyword>
<dbReference type="GO" id="GO:0047936">
    <property type="term" value="F:glucose 1-dehydrogenase [NAD(P)+] activity"/>
    <property type="evidence" value="ECO:0007669"/>
    <property type="project" value="UniProtKB-EC"/>
</dbReference>
<comment type="similarity">
    <text evidence="1">Belongs to the short-chain dehydrogenases/reductases (SDR) family.</text>
</comment>
<dbReference type="SMART" id="SM00822">
    <property type="entry name" value="PKS_KR"/>
    <property type="match status" value="1"/>
</dbReference>
<evidence type="ECO:0000259" key="2">
    <source>
        <dbReference type="SMART" id="SM00822"/>
    </source>
</evidence>
<dbReference type="Proteomes" id="UP000704176">
    <property type="component" value="Unassembled WGS sequence"/>
</dbReference>
<organism evidence="3 4">
    <name type="scientific">Microvirga puerhi</name>
    <dbReference type="NCBI Taxonomy" id="2876078"/>
    <lineage>
        <taxon>Bacteria</taxon>
        <taxon>Pseudomonadati</taxon>
        <taxon>Pseudomonadota</taxon>
        <taxon>Alphaproteobacteria</taxon>
        <taxon>Hyphomicrobiales</taxon>
        <taxon>Methylobacteriaceae</taxon>
        <taxon>Microvirga</taxon>
    </lineage>
</organism>
<keyword evidence="4" id="KW-1185">Reference proteome</keyword>
<dbReference type="InterPro" id="IPR002347">
    <property type="entry name" value="SDR_fam"/>
</dbReference>
<gene>
    <name evidence="3" type="ORF">K9B37_18265</name>
</gene>
<evidence type="ECO:0000313" key="4">
    <source>
        <dbReference type="Proteomes" id="UP000704176"/>
    </source>
</evidence>
<evidence type="ECO:0000313" key="3">
    <source>
        <dbReference type="EMBL" id="MBZ6078212.1"/>
    </source>
</evidence>
<dbReference type="InterPro" id="IPR020904">
    <property type="entry name" value="Sc_DH/Rdtase_CS"/>
</dbReference>
<dbReference type="PANTHER" id="PTHR42760">
    <property type="entry name" value="SHORT-CHAIN DEHYDROGENASES/REDUCTASES FAMILY MEMBER"/>
    <property type="match status" value="1"/>
</dbReference>
<comment type="caution">
    <text evidence="3">The sequence shown here is derived from an EMBL/GenBank/DDBJ whole genome shotgun (WGS) entry which is preliminary data.</text>
</comment>
<dbReference type="SUPFAM" id="SSF51735">
    <property type="entry name" value="NAD(P)-binding Rossmann-fold domains"/>
    <property type="match status" value="1"/>
</dbReference>
<dbReference type="PRINTS" id="PR00080">
    <property type="entry name" value="SDRFAMILY"/>
</dbReference>
<sequence>MTTMFDLSGRRAVVTGGASGLGLAMAHGLADAGASVVLVGRDRNKLEKAVTEISEAGGTAQGRICDLLDREAIARLVENLEREDGPINILVNNAGVQQRSPFPAFPAEGWDRMIATHLSAPFFLTQAVVGAMIARNKGKIINTLSLMSELGRPTIVPYATAKGGLKMMTRALAAELGPHNIQVNGVAPGYFQTPMNEALQADPDFDRWVKSRTPAARWGEPSEIAGAVVFLASDAASFITGQVIVVDGGLSSSV</sequence>
<dbReference type="Pfam" id="PF13561">
    <property type="entry name" value="adh_short_C2"/>
    <property type="match status" value="1"/>
</dbReference>
<dbReference type="PRINTS" id="PR00081">
    <property type="entry name" value="GDHRDH"/>
</dbReference>
<protein>
    <submittedName>
        <fullName evidence="3">Glucose 1-dehydrogenase</fullName>
        <ecNumber evidence="3">1.1.1.47</ecNumber>
    </submittedName>
</protein>
<name>A0ABS7VRN2_9HYPH</name>
<dbReference type="Gene3D" id="3.40.50.720">
    <property type="entry name" value="NAD(P)-binding Rossmann-like Domain"/>
    <property type="match status" value="1"/>
</dbReference>
<dbReference type="InterPro" id="IPR036291">
    <property type="entry name" value="NAD(P)-bd_dom_sf"/>
</dbReference>
<dbReference type="InterPro" id="IPR057326">
    <property type="entry name" value="KR_dom"/>
</dbReference>
<dbReference type="PROSITE" id="PS00061">
    <property type="entry name" value="ADH_SHORT"/>
    <property type="match status" value="1"/>
</dbReference>
<reference evidence="3 4" key="1">
    <citation type="submission" date="2021-09" db="EMBL/GenBank/DDBJ databases">
        <title>The complete genome sequence of a new microorganism.</title>
        <authorList>
            <person name="Zi Z."/>
        </authorList>
    </citation>
    <scope>NUCLEOTIDE SEQUENCE [LARGE SCALE GENOMIC DNA]</scope>
    <source>
        <strain evidence="3 4">WGZ8</strain>
    </source>
</reference>
<evidence type="ECO:0000256" key="1">
    <source>
        <dbReference type="ARBA" id="ARBA00006484"/>
    </source>
</evidence>
<accession>A0ABS7VRN2</accession>